<sequence length="42" mass="4667">MQELIHLMGFWIFGTTTEVSGADQINPLRAFGGRFPAASWRG</sequence>
<accession>A0ABV6CP61</accession>
<dbReference type="RefSeq" id="WP_265508688.1">
    <property type="nucleotide sequence ID" value="NZ_JAOTBE010000101.1"/>
</dbReference>
<name>A0ABV6CP61_9RHOB</name>
<protein>
    <submittedName>
        <fullName evidence="1">Uncharacterized protein</fullName>
    </submittedName>
</protein>
<reference evidence="1 2" key="1">
    <citation type="submission" date="2024-09" db="EMBL/GenBank/DDBJ databases">
        <authorList>
            <person name="Sun Q."/>
            <person name="Mori K."/>
        </authorList>
    </citation>
    <scope>NUCLEOTIDE SEQUENCE [LARGE SCALE GENOMIC DNA]</scope>
    <source>
        <strain evidence="1 2">CCM 7904</strain>
    </source>
</reference>
<dbReference type="EMBL" id="JBHLWQ010000193">
    <property type="protein sequence ID" value="MFC0202530.1"/>
    <property type="molecule type" value="Genomic_DNA"/>
</dbReference>
<evidence type="ECO:0000313" key="2">
    <source>
        <dbReference type="Proteomes" id="UP001589795"/>
    </source>
</evidence>
<gene>
    <name evidence="1" type="ORF">ACFFIZ_20015</name>
</gene>
<comment type="caution">
    <text evidence="1">The sequence shown here is derived from an EMBL/GenBank/DDBJ whole genome shotgun (WGS) entry which is preliminary data.</text>
</comment>
<keyword evidence="2" id="KW-1185">Reference proteome</keyword>
<dbReference type="Proteomes" id="UP001589795">
    <property type="component" value="Unassembled WGS sequence"/>
</dbReference>
<evidence type="ECO:0000313" key="1">
    <source>
        <dbReference type="EMBL" id="MFC0202530.1"/>
    </source>
</evidence>
<proteinExistence type="predicted"/>
<organism evidence="1 2">
    <name type="scientific">Paracoccus rhizosphaerae</name>
    <dbReference type="NCBI Taxonomy" id="1133347"/>
    <lineage>
        <taxon>Bacteria</taxon>
        <taxon>Pseudomonadati</taxon>
        <taxon>Pseudomonadota</taxon>
        <taxon>Alphaproteobacteria</taxon>
        <taxon>Rhodobacterales</taxon>
        <taxon>Paracoccaceae</taxon>
        <taxon>Paracoccus</taxon>
    </lineage>
</organism>